<dbReference type="RefSeq" id="WP_268006357.1">
    <property type="nucleotide sequence ID" value="NZ_CP104067.1"/>
</dbReference>
<keyword evidence="7 8" id="KW-0472">Membrane</keyword>
<sequence>MKISAPQMFWLMFIGLSSLSVWMVISGTIEIAKQDAWLSIIIAMLIGMLCSFVILRLSLLFPNQTIIEYSRTLIGQPLGTIVSILYLLTWCVTDALTLRGTLDLIHRILFNKTPIYVLVIFIMVLVVYLTFRGGIEGIARFSEVIGPIICIAFFTTLVLDLPSTKWEALLPVITDNGLPEILKGASSFTSAFGVSFGLLALVPFMAVPKKAIISATTGLFFGSVVILLSTLIVLATFGPNLAGILLDPYFAMVRFISLYTFIRNIDSVIVFIVIFGAFTLVSLYFFLTCYGVGQLFRIQSWKRTMWLLGPIECTIAILPSSDTVSWFWYPQHVWFNYMFPVDILVLPLLLLLIAKIKLWRKSRPSL</sequence>
<evidence type="ECO:0000256" key="1">
    <source>
        <dbReference type="ARBA" id="ARBA00004141"/>
    </source>
</evidence>
<reference evidence="9" key="1">
    <citation type="submission" date="2022-08" db="EMBL/GenBank/DDBJ databases">
        <title>Alicyclobacillus fastidiosus DSM 17978, complete genome.</title>
        <authorList>
            <person name="Wang Q."/>
            <person name="Cai R."/>
            <person name="Wang Z."/>
        </authorList>
    </citation>
    <scope>NUCLEOTIDE SEQUENCE</scope>
    <source>
        <strain evidence="9">DSM 17978</strain>
    </source>
</reference>
<dbReference type="EMBL" id="CP104067">
    <property type="protein sequence ID" value="WAH42475.1"/>
    <property type="molecule type" value="Genomic_DNA"/>
</dbReference>
<feature type="transmembrane region" description="Helical" evidence="8">
    <location>
        <begin position="305"/>
        <end position="328"/>
    </location>
</feature>
<evidence type="ECO:0000256" key="3">
    <source>
        <dbReference type="ARBA" id="ARBA00022448"/>
    </source>
</evidence>
<evidence type="ECO:0000256" key="6">
    <source>
        <dbReference type="ARBA" id="ARBA00022989"/>
    </source>
</evidence>
<organism evidence="9 10">
    <name type="scientific">Alicyclobacillus fastidiosus</name>
    <dbReference type="NCBI Taxonomy" id="392011"/>
    <lineage>
        <taxon>Bacteria</taxon>
        <taxon>Bacillati</taxon>
        <taxon>Bacillota</taxon>
        <taxon>Bacilli</taxon>
        <taxon>Bacillales</taxon>
        <taxon>Alicyclobacillaceae</taxon>
        <taxon>Alicyclobacillus</taxon>
    </lineage>
</organism>
<keyword evidence="6 8" id="KW-1133">Transmembrane helix</keyword>
<evidence type="ECO:0000256" key="7">
    <source>
        <dbReference type="ARBA" id="ARBA00023136"/>
    </source>
</evidence>
<feature type="transmembrane region" description="Helical" evidence="8">
    <location>
        <begin position="188"/>
        <end position="207"/>
    </location>
</feature>
<keyword evidence="10" id="KW-1185">Reference proteome</keyword>
<dbReference type="Gene3D" id="1.20.1740.10">
    <property type="entry name" value="Amino acid/polyamine transporter I"/>
    <property type="match status" value="1"/>
</dbReference>
<feature type="transmembrane region" description="Helical" evidence="8">
    <location>
        <begin position="113"/>
        <end position="131"/>
    </location>
</feature>
<name>A0ABY6ZI91_9BACL</name>
<evidence type="ECO:0000256" key="8">
    <source>
        <dbReference type="SAM" id="Phobius"/>
    </source>
</evidence>
<keyword evidence="5 8" id="KW-0812">Transmembrane</keyword>
<feature type="transmembrane region" description="Helical" evidence="8">
    <location>
        <begin position="73"/>
        <end position="93"/>
    </location>
</feature>
<feature type="transmembrane region" description="Helical" evidence="8">
    <location>
        <begin position="268"/>
        <end position="293"/>
    </location>
</feature>
<dbReference type="PANTHER" id="PTHR34975">
    <property type="entry name" value="SPORE GERMINATION PROTEIN A2"/>
    <property type="match status" value="1"/>
</dbReference>
<feature type="transmembrane region" description="Helical" evidence="8">
    <location>
        <begin position="37"/>
        <end position="61"/>
    </location>
</feature>
<feature type="transmembrane region" description="Helical" evidence="8">
    <location>
        <begin position="138"/>
        <end position="159"/>
    </location>
</feature>
<dbReference type="NCBIfam" id="TIGR00912">
    <property type="entry name" value="2A0309"/>
    <property type="match status" value="1"/>
</dbReference>
<feature type="transmembrane region" description="Helical" evidence="8">
    <location>
        <begin position="334"/>
        <end position="354"/>
    </location>
</feature>
<gene>
    <name evidence="9" type="ORF">NZD89_02980</name>
</gene>
<evidence type="ECO:0000256" key="2">
    <source>
        <dbReference type="ARBA" id="ARBA00007998"/>
    </source>
</evidence>
<evidence type="ECO:0000256" key="4">
    <source>
        <dbReference type="ARBA" id="ARBA00022544"/>
    </source>
</evidence>
<dbReference type="PANTHER" id="PTHR34975:SF2">
    <property type="entry name" value="SPORE GERMINATION PROTEIN A2"/>
    <property type="match status" value="1"/>
</dbReference>
<evidence type="ECO:0000256" key="5">
    <source>
        <dbReference type="ARBA" id="ARBA00022692"/>
    </source>
</evidence>
<dbReference type="Proteomes" id="UP001164761">
    <property type="component" value="Chromosome"/>
</dbReference>
<keyword evidence="4" id="KW-0309">Germination</keyword>
<dbReference type="Pfam" id="PF03845">
    <property type="entry name" value="Spore_permease"/>
    <property type="match status" value="1"/>
</dbReference>
<accession>A0ABY6ZI91</accession>
<feature type="transmembrane region" description="Helical" evidence="8">
    <location>
        <begin position="7"/>
        <end position="25"/>
    </location>
</feature>
<proteinExistence type="inferred from homology"/>
<comment type="similarity">
    <text evidence="2">Belongs to the amino acid-polyamine-organocation (APC) superfamily. Spore germination protein (SGP) (TC 2.A.3.9) family.</text>
</comment>
<comment type="subcellular location">
    <subcellularLocation>
        <location evidence="1">Membrane</location>
        <topology evidence="1">Multi-pass membrane protein</topology>
    </subcellularLocation>
</comment>
<protein>
    <submittedName>
        <fullName evidence="9">Spore germination protein</fullName>
    </submittedName>
</protein>
<dbReference type="InterPro" id="IPR004761">
    <property type="entry name" value="Spore_GerAB"/>
</dbReference>
<evidence type="ECO:0000313" key="9">
    <source>
        <dbReference type="EMBL" id="WAH42475.1"/>
    </source>
</evidence>
<feature type="transmembrane region" description="Helical" evidence="8">
    <location>
        <begin position="219"/>
        <end position="238"/>
    </location>
</feature>
<evidence type="ECO:0000313" key="10">
    <source>
        <dbReference type="Proteomes" id="UP001164761"/>
    </source>
</evidence>
<keyword evidence="3" id="KW-0813">Transport</keyword>